<dbReference type="Pfam" id="PF08544">
    <property type="entry name" value="GHMP_kinases_C"/>
    <property type="match status" value="1"/>
</dbReference>
<dbReference type="InterPro" id="IPR020568">
    <property type="entry name" value="Ribosomal_Su5_D2-typ_SF"/>
</dbReference>
<name>A0A549YGT9_9BACI</name>
<dbReference type="InterPro" id="IPR006204">
    <property type="entry name" value="GHMP_kinase_N_dom"/>
</dbReference>
<keyword evidence="5 10" id="KW-0547">Nucleotide-binding</keyword>
<evidence type="ECO:0000256" key="10">
    <source>
        <dbReference type="HAMAP-Rule" id="MF_00061"/>
    </source>
</evidence>
<dbReference type="InterPro" id="IPR014721">
    <property type="entry name" value="Ribsml_uS5_D2-typ_fold_subgr"/>
</dbReference>
<dbReference type="Pfam" id="PF00288">
    <property type="entry name" value="GHMP_kinases_N"/>
    <property type="match status" value="1"/>
</dbReference>
<reference evidence="13 14" key="1">
    <citation type="submission" date="2019-07" db="EMBL/GenBank/DDBJ databases">
        <title>Genomic analysis of Lentibacillus sp. NKC851-2.</title>
        <authorList>
            <person name="Oh Y.J."/>
        </authorList>
    </citation>
    <scope>NUCLEOTIDE SEQUENCE [LARGE SCALE GENOMIC DNA]</scope>
    <source>
        <strain evidence="13 14">NKC851-2</strain>
    </source>
</reference>
<comment type="pathway">
    <text evidence="10">Isoprenoid biosynthesis; isopentenyl diphosphate biosynthesis via DXP pathway; isopentenyl diphosphate from 1-deoxy-D-xylulose 5-phosphate: step 3/6.</text>
</comment>
<dbReference type="Gene3D" id="3.30.70.890">
    <property type="entry name" value="GHMP kinase, C-terminal domain"/>
    <property type="match status" value="1"/>
</dbReference>
<protein>
    <recommendedName>
        <fullName evidence="3 10">4-diphosphocytidyl-2-C-methyl-D-erythritol kinase</fullName>
        <shortName evidence="10">CMK</shortName>
        <ecNumber evidence="2 10">2.7.1.148</ecNumber>
    </recommendedName>
    <alternativeName>
        <fullName evidence="9 10">4-(cytidine-5'-diphospho)-2-C-methyl-D-erythritol kinase</fullName>
    </alternativeName>
</protein>
<evidence type="ECO:0000256" key="1">
    <source>
        <dbReference type="ARBA" id="ARBA00009684"/>
    </source>
</evidence>
<dbReference type="InterPro" id="IPR013750">
    <property type="entry name" value="GHMP_kinase_C_dom"/>
</dbReference>
<evidence type="ECO:0000259" key="12">
    <source>
        <dbReference type="Pfam" id="PF08544"/>
    </source>
</evidence>
<comment type="function">
    <text evidence="10">Catalyzes the phosphorylation of the position 2 hydroxy group of 4-diphosphocytidyl-2C-methyl-D-erythritol.</text>
</comment>
<gene>
    <name evidence="10" type="primary">ispE</name>
    <name evidence="13" type="ORF">FH966_04860</name>
</gene>
<comment type="similarity">
    <text evidence="1 10">Belongs to the GHMP kinase family. IspE subfamily.</text>
</comment>
<dbReference type="UniPathway" id="UPA00056">
    <property type="reaction ID" value="UER00094"/>
</dbReference>
<dbReference type="PIRSF" id="PIRSF010376">
    <property type="entry name" value="IspE"/>
    <property type="match status" value="1"/>
</dbReference>
<proteinExistence type="inferred from homology"/>
<dbReference type="NCBIfam" id="TIGR00154">
    <property type="entry name" value="ispE"/>
    <property type="match status" value="1"/>
</dbReference>
<evidence type="ECO:0000313" key="14">
    <source>
        <dbReference type="Proteomes" id="UP000319280"/>
    </source>
</evidence>
<dbReference type="EMBL" id="VJMZ01000001">
    <property type="protein sequence ID" value="TRM11109.1"/>
    <property type="molecule type" value="Genomic_DNA"/>
</dbReference>
<feature type="domain" description="GHMP kinase C-terminal" evidence="12">
    <location>
        <begin position="206"/>
        <end position="273"/>
    </location>
</feature>
<evidence type="ECO:0000256" key="8">
    <source>
        <dbReference type="ARBA" id="ARBA00023229"/>
    </source>
</evidence>
<dbReference type="FunFam" id="3.30.230.10:FF:000029">
    <property type="entry name" value="4-diphosphocytidyl-2-C-methyl-D-erythritol kinase"/>
    <property type="match status" value="1"/>
</dbReference>
<evidence type="ECO:0000256" key="2">
    <source>
        <dbReference type="ARBA" id="ARBA00012052"/>
    </source>
</evidence>
<evidence type="ECO:0000256" key="6">
    <source>
        <dbReference type="ARBA" id="ARBA00022777"/>
    </source>
</evidence>
<keyword evidence="8 10" id="KW-0414">Isoprene biosynthesis</keyword>
<keyword evidence="14" id="KW-1185">Reference proteome</keyword>
<feature type="binding site" evidence="10">
    <location>
        <begin position="94"/>
        <end position="104"/>
    </location>
    <ligand>
        <name>ATP</name>
        <dbReference type="ChEBI" id="CHEBI:30616"/>
    </ligand>
</feature>
<dbReference type="Proteomes" id="UP000319280">
    <property type="component" value="Unassembled WGS sequence"/>
</dbReference>
<dbReference type="PANTHER" id="PTHR43527:SF2">
    <property type="entry name" value="4-DIPHOSPHOCYTIDYL-2-C-METHYL-D-ERYTHRITOL KINASE, CHLOROPLASTIC"/>
    <property type="match status" value="1"/>
</dbReference>
<dbReference type="GO" id="GO:0019288">
    <property type="term" value="P:isopentenyl diphosphate biosynthetic process, methylerythritol 4-phosphate pathway"/>
    <property type="evidence" value="ECO:0007669"/>
    <property type="project" value="UniProtKB-UniRule"/>
</dbReference>
<evidence type="ECO:0000256" key="9">
    <source>
        <dbReference type="ARBA" id="ARBA00032554"/>
    </source>
</evidence>
<dbReference type="GO" id="GO:0005524">
    <property type="term" value="F:ATP binding"/>
    <property type="evidence" value="ECO:0007669"/>
    <property type="project" value="UniProtKB-UniRule"/>
</dbReference>
<evidence type="ECO:0000256" key="3">
    <source>
        <dbReference type="ARBA" id="ARBA00017473"/>
    </source>
</evidence>
<dbReference type="SUPFAM" id="SSF54211">
    <property type="entry name" value="Ribosomal protein S5 domain 2-like"/>
    <property type="match status" value="1"/>
</dbReference>
<dbReference type="SUPFAM" id="SSF55060">
    <property type="entry name" value="GHMP Kinase, C-terminal domain"/>
    <property type="match status" value="1"/>
</dbReference>
<dbReference type="Gene3D" id="3.30.230.10">
    <property type="match status" value="1"/>
</dbReference>
<dbReference type="PANTHER" id="PTHR43527">
    <property type="entry name" value="4-DIPHOSPHOCYTIDYL-2-C-METHYL-D-ERYTHRITOL KINASE, CHLOROPLASTIC"/>
    <property type="match status" value="1"/>
</dbReference>
<dbReference type="RefSeq" id="WP_142790297.1">
    <property type="nucleotide sequence ID" value="NZ_VJMZ01000001.1"/>
</dbReference>
<dbReference type="AlphaFoldDB" id="A0A549YGT9"/>
<dbReference type="InterPro" id="IPR004424">
    <property type="entry name" value="IspE"/>
</dbReference>
<sequence length="285" mass="31178">MVFFERAPAKINLSLDVLGKRDDGFHEVKMVMTSVDLADRVELGELHRDVIEVSADSQYVPDDERNLAYKAAAAFKHKYQLKQGVRINIKKNIPVAAGLGGGSSDAAAVLRGLNQMWSIGATSSQLAELGATLGSDVPFCVYGTTALGTGRGEEIRILPSPPVCYVVLAKPDIGISTRHVFPKVDVNELEHPETEMVIRSLEEKNFKKLCGSVGNTLERITFSMHPEVRRLKEKMLTSGVSGAVMSGSGPTVAGFVKHFSKAKRVYNGLRGFCDEVYVVRLLDRR</sequence>
<keyword evidence="7 10" id="KW-0067">ATP-binding</keyword>
<comment type="catalytic activity">
    <reaction evidence="10">
        <text>4-CDP-2-C-methyl-D-erythritol + ATP = 4-CDP-2-C-methyl-D-erythritol 2-phosphate + ADP + H(+)</text>
        <dbReference type="Rhea" id="RHEA:18437"/>
        <dbReference type="ChEBI" id="CHEBI:15378"/>
        <dbReference type="ChEBI" id="CHEBI:30616"/>
        <dbReference type="ChEBI" id="CHEBI:57823"/>
        <dbReference type="ChEBI" id="CHEBI:57919"/>
        <dbReference type="ChEBI" id="CHEBI:456216"/>
        <dbReference type="EC" id="2.7.1.148"/>
    </reaction>
</comment>
<evidence type="ECO:0000313" key="13">
    <source>
        <dbReference type="EMBL" id="TRM11109.1"/>
    </source>
</evidence>
<dbReference type="GO" id="GO:0016114">
    <property type="term" value="P:terpenoid biosynthetic process"/>
    <property type="evidence" value="ECO:0007669"/>
    <property type="project" value="UniProtKB-UniRule"/>
</dbReference>
<evidence type="ECO:0000256" key="5">
    <source>
        <dbReference type="ARBA" id="ARBA00022741"/>
    </source>
</evidence>
<dbReference type="GO" id="GO:0050515">
    <property type="term" value="F:4-(cytidine 5'-diphospho)-2-C-methyl-D-erythritol kinase activity"/>
    <property type="evidence" value="ECO:0007669"/>
    <property type="project" value="UniProtKB-UniRule"/>
</dbReference>
<dbReference type="HAMAP" id="MF_00061">
    <property type="entry name" value="IspE"/>
    <property type="match status" value="1"/>
</dbReference>
<keyword evidence="4 10" id="KW-0808">Transferase</keyword>
<dbReference type="FunFam" id="3.30.70.890:FF:000006">
    <property type="entry name" value="4-diphosphocytidyl-2-C-methyl-D-erythritol kinase"/>
    <property type="match status" value="1"/>
</dbReference>
<evidence type="ECO:0000256" key="4">
    <source>
        <dbReference type="ARBA" id="ARBA00022679"/>
    </source>
</evidence>
<evidence type="ECO:0000259" key="11">
    <source>
        <dbReference type="Pfam" id="PF00288"/>
    </source>
</evidence>
<feature type="active site" evidence="10">
    <location>
        <position position="10"/>
    </location>
</feature>
<feature type="domain" description="GHMP kinase N-terminal" evidence="11">
    <location>
        <begin position="66"/>
        <end position="143"/>
    </location>
</feature>
<feature type="active site" evidence="10">
    <location>
        <position position="136"/>
    </location>
</feature>
<dbReference type="InterPro" id="IPR036554">
    <property type="entry name" value="GHMP_kinase_C_sf"/>
</dbReference>
<dbReference type="EC" id="2.7.1.148" evidence="2 10"/>
<accession>A0A549YGT9</accession>
<organism evidence="13 14">
    <name type="scientific">Lentibacillus cibarius</name>
    <dbReference type="NCBI Taxonomy" id="2583219"/>
    <lineage>
        <taxon>Bacteria</taxon>
        <taxon>Bacillati</taxon>
        <taxon>Bacillota</taxon>
        <taxon>Bacilli</taxon>
        <taxon>Bacillales</taxon>
        <taxon>Bacillaceae</taxon>
        <taxon>Lentibacillus</taxon>
    </lineage>
</organism>
<comment type="caution">
    <text evidence="13">The sequence shown here is derived from an EMBL/GenBank/DDBJ whole genome shotgun (WGS) entry which is preliminary data.</text>
</comment>
<keyword evidence="6 10" id="KW-0418">Kinase</keyword>
<evidence type="ECO:0000256" key="7">
    <source>
        <dbReference type="ARBA" id="ARBA00022840"/>
    </source>
</evidence>